<protein>
    <recommendedName>
        <fullName evidence="2">H15 domain-containing protein</fullName>
    </recommendedName>
</protein>
<dbReference type="InterPro" id="IPR036388">
    <property type="entry name" value="WH-like_DNA-bd_sf"/>
</dbReference>
<feature type="compositionally biased region" description="Basic and acidic residues" evidence="1">
    <location>
        <begin position="104"/>
        <end position="117"/>
    </location>
</feature>
<feature type="compositionally biased region" description="Basic and acidic residues" evidence="1">
    <location>
        <begin position="196"/>
        <end position="206"/>
    </location>
</feature>
<evidence type="ECO:0000313" key="3">
    <source>
        <dbReference type="EMBL" id="CAG9797761.1"/>
    </source>
</evidence>
<evidence type="ECO:0000256" key="1">
    <source>
        <dbReference type="SAM" id="MobiDB-lite"/>
    </source>
</evidence>
<dbReference type="GO" id="GO:0000786">
    <property type="term" value="C:nucleosome"/>
    <property type="evidence" value="ECO:0007669"/>
    <property type="project" value="InterPro"/>
</dbReference>
<organism evidence="3 4">
    <name type="scientific">Chironomus riparius</name>
    <dbReference type="NCBI Taxonomy" id="315576"/>
    <lineage>
        <taxon>Eukaryota</taxon>
        <taxon>Metazoa</taxon>
        <taxon>Ecdysozoa</taxon>
        <taxon>Arthropoda</taxon>
        <taxon>Hexapoda</taxon>
        <taxon>Insecta</taxon>
        <taxon>Pterygota</taxon>
        <taxon>Neoptera</taxon>
        <taxon>Endopterygota</taxon>
        <taxon>Diptera</taxon>
        <taxon>Nematocera</taxon>
        <taxon>Chironomoidea</taxon>
        <taxon>Chironomidae</taxon>
        <taxon>Chironominae</taxon>
        <taxon>Chironomus</taxon>
    </lineage>
</organism>
<evidence type="ECO:0000259" key="2">
    <source>
        <dbReference type="PROSITE" id="PS51504"/>
    </source>
</evidence>
<name>A0A9N9WML8_9DIPT</name>
<reference evidence="3" key="1">
    <citation type="submission" date="2022-01" db="EMBL/GenBank/DDBJ databases">
        <authorList>
            <person name="King R."/>
        </authorList>
    </citation>
    <scope>NUCLEOTIDE SEQUENCE</scope>
</reference>
<dbReference type="GO" id="GO:0006334">
    <property type="term" value="P:nucleosome assembly"/>
    <property type="evidence" value="ECO:0007669"/>
    <property type="project" value="InterPro"/>
</dbReference>
<proteinExistence type="predicted"/>
<dbReference type="PROSITE" id="PS51504">
    <property type="entry name" value="H15"/>
    <property type="match status" value="1"/>
</dbReference>
<gene>
    <name evidence="3" type="ORF">CHIRRI_LOCUS749</name>
</gene>
<feature type="compositionally biased region" description="Low complexity" evidence="1">
    <location>
        <begin position="137"/>
        <end position="148"/>
    </location>
</feature>
<dbReference type="Gene3D" id="1.10.10.10">
    <property type="entry name" value="Winged helix-like DNA-binding domain superfamily/Winged helix DNA-binding domain"/>
    <property type="match status" value="1"/>
</dbReference>
<feature type="region of interest" description="Disordered" evidence="1">
    <location>
        <begin position="1"/>
        <end position="21"/>
    </location>
</feature>
<dbReference type="Pfam" id="PF00538">
    <property type="entry name" value="Linker_histone"/>
    <property type="match status" value="1"/>
</dbReference>
<dbReference type="SUPFAM" id="SSF46785">
    <property type="entry name" value="Winged helix' DNA-binding domain"/>
    <property type="match status" value="1"/>
</dbReference>
<dbReference type="EMBL" id="OU895877">
    <property type="protein sequence ID" value="CAG9797761.1"/>
    <property type="molecule type" value="Genomic_DNA"/>
</dbReference>
<sequence>MAEEQVETAVAAPKSLKRSPQYSKTGKLVMDAILNLNERKGSSIMKIRNYIASKNPEIDMTRYGRLIKKFIVSAAENGELKNSEDSKGSRGFFKIVAENKKKVKKLVEKSSADEKVPTQKKKGSKNAPSPKVKKPVSKTVKLPSVVATIKKKKTAKANPVEAEKESATKTKKKATASKRTKKSEDEVPAVPKKTAKKDSKEVEKPKVKPKKAKAAKTKEVETDEKVPKGKKKKAEAEKSEKVAAKKKKKEVKVDDENKEE</sequence>
<feature type="compositionally biased region" description="Basic residues" evidence="1">
    <location>
        <begin position="169"/>
        <end position="181"/>
    </location>
</feature>
<dbReference type="AlphaFoldDB" id="A0A9N9WML8"/>
<feature type="region of interest" description="Disordered" evidence="1">
    <location>
        <begin position="104"/>
        <end position="260"/>
    </location>
</feature>
<dbReference type="GO" id="GO:0003677">
    <property type="term" value="F:DNA binding"/>
    <property type="evidence" value="ECO:0007669"/>
    <property type="project" value="InterPro"/>
</dbReference>
<feature type="domain" description="H15" evidence="2">
    <location>
        <begin position="18"/>
        <end position="97"/>
    </location>
</feature>
<accession>A0A9N9WML8</accession>
<dbReference type="OrthoDB" id="7790887at2759"/>
<feature type="compositionally biased region" description="Basic and acidic residues" evidence="1">
    <location>
        <begin position="251"/>
        <end position="260"/>
    </location>
</feature>
<reference evidence="3" key="2">
    <citation type="submission" date="2022-10" db="EMBL/GenBank/DDBJ databases">
        <authorList>
            <consortium name="ENA_rothamsted_submissions"/>
            <consortium name="culmorum"/>
            <person name="King R."/>
        </authorList>
    </citation>
    <scope>NUCLEOTIDE SEQUENCE</scope>
</reference>
<evidence type="ECO:0000313" key="4">
    <source>
        <dbReference type="Proteomes" id="UP001153620"/>
    </source>
</evidence>
<feature type="compositionally biased region" description="Basic and acidic residues" evidence="1">
    <location>
        <begin position="216"/>
        <end position="227"/>
    </location>
</feature>
<dbReference type="InterPro" id="IPR036390">
    <property type="entry name" value="WH_DNA-bd_sf"/>
</dbReference>
<dbReference type="Proteomes" id="UP001153620">
    <property type="component" value="Chromosome 1"/>
</dbReference>
<dbReference type="SMART" id="SM00526">
    <property type="entry name" value="H15"/>
    <property type="match status" value="1"/>
</dbReference>
<keyword evidence="4" id="KW-1185">Reference proteome</keyword>
<dbReference type="InterPro" id="IPR005818">
    <property type="entry name" value="Histone_H1/H5_H15"/>
</dbReference>
<feature type="compositionally biased region" description="Basic and acidic residues" evidence="1">
    <location>
        <begin position="234"/>
        <end position="243"/>
    </location>
</feature>